<feature type="transmembrane region" description="Helical" evidence="5">
    <location>
        <begin position="293"/>
        <end position="316"/>
    </location>
</feature>
<dbReference type="EMBL" id="JAPFFF010000051">
    <property type="protein sequence ID" value="KAK8839430.1"/>
    <property type="molecule type" value="Genomic_DNA"/>
</dbReference>
<gene>
    <name evidence="7" type="ORF">M9Y10_031781</name>
</gene>
<keyword evidence="4 5" id="KW-0472">Membrane</keyword>
<feature type="transmembrane region" description="Helical" evidence="5">
    <location>
        <begin position="231"/>
        <end position="252"/>
    </location>
</feature>
<dbReference type="InterPro" id="IPR040416">
    <property type="entry name" value="TMEM181"/>
</dbReference>
<feature type="transmembrane region" description="Helical" evidence="5">
    <location>
        <begin position="193"/>
        <end position="211"/>
    </location>
</feature>
<reference evidence="7 8" key="1">
    <citation type="submission" date="2024-04" db="EMBL/GenBank/DDBJ databases">
        <title>Tritrichomonas musculus Genome.</title>
        <authorList>
            <person name="Alves-Ferreira E."/>
            <person name="Grigg M."/>
            <person name="Lorenzi H."/>
            <person name="Galac M."/>
        </authorList>
    </citation>
    <scope>NUCLEOTIDE SEQUENCE [LARGE SCALE GENOMIC DNA]</scope>
    <source>
        <strain evidence="7 8">EAF2021</strain>
    </source>
</reference>
<evidence type="ECO:0000256" key="5">
    <source>
        <dbReference type="SAM" id="Phobius"/>
    </source>
</evidence>
<organism evidence="7 8">
    <name type="scientific">Tritrichomonas musculus</name>
    <dbReference type="NCBI Taxonomy" id="1915356"/>
    <lineage>
        <taxon>Eukaryota</taxon>
        <taxon>Metamonada</taxon>
        <taxon>Parabasalia</taxon>
        <taxon>Tritrichomonadida</taxon>
        <taxon>Tritrichomonadidae</taxon>
        <taxon>Tritrichomonas</taxon>
    </lineage>
</organism>
<feature type="transmembrane region" description="Helical" evidence="5">
    <location>
        <begin position="373"/>
        <end position="396"/>
    </location>
</feature>
<evidence type="ECO:0000313" key="8">
    <source>
        <dbReference type="Proteomes" id="UP001470230"/>
    </source>
</evidence>
<keyword evidence="3 5" id="KW-1133">Transmembrane helix</keyword>
<name>A0ABR2GZU4_9EUKA</name>
<keyword evidence="8" id="KW-1185">Reference proteome</keyword>
<feature type="transmembrane region" description="Helical" evidence="5">
    <location>
        <begin position="336"/>
        <end position="361"/>
    </location>
</feature>
<feature type="transmembrane region" description="Helical" evidence="5">
    <location>
        <begin position="402"/>
        <end position="421"/>
    </location>
</feature>
<dbReference type="PANTHER" id="PTHR31918">
    <property type="entry name" value="TRANSMEMBRANE PROTEIN 181"/>
    <property type="match status" value="1"/>
</dbReference>
<evidence type="ECO:0000259" key="6">
    <source>
        <dbReference type="Pfam" id="PF06664"/>
    </source>
</evidence>
<evidence type="ECO:0000256" key="3">
    <source>
        <dbReference type="ARBA" id="ARBA00022989"/>
    </source>
</evidence>
<feature type="domain" description="Wntless-like transmembrane" evidence="6">
    <location>
        <begin position="196"/>
        <end position="425"/>
    </location>
</feature>
<dbReference type="Pfam" id="PF06664">
    <property type="entry name" value="WLS-like_TM"/>
    <property type="match status" value="1"/>
</dbReference>
<evidence type="ECO:0000256" key="4">
    <source>
        <dbReference type="ARBA" id="ARBA00023136"/>
    </source>
</evidence>
<sequence>MDNTVKDGSSDDMIDIRIEESLVRESLMKIDASNIRDDVLLLSLFLGIIIFSFILGCTNLQEYNNENPSQPIVANNVINYQKSDLTRRNRFVSFFLYLDREEVKDDVRAEVNLTYEAMCFSDNSLIHKSNKQFNNLNLYSAQGYTSTYPFNFYFDQIIDYNRISLDIRLITDPEINFENVTISVYYGDEINTVISTLIKFTFSVIHFILLIKTISKLRTTTIRYWHLEQKLTIPLIFISIFYNNPFELIQIVSPSYAFLIYNCIIKSIFSAYFEFFILALFDSLRFKNRKIKACFFTPKIIFILFLFFISLVHRIYITITSFDTSPALDQDKSESVFRIIDLILYLLYYVWFMVSVILAGFQVDITERYKFNVYFTTCFASLMLLGIVYCLNLFAFFENKTLGFFVPLTTINLFVILMFCFHYPYEVLDGRYNSNDNGSNDRPGKEQNDAFVDTNAQIVTIN</sequence>
<feature type="transmembrane region" description="Helical" evidence="5">
    <location>
        <begin position="39"/>
        <end position="61"/>
    </location>
</feature>
<dbReference type="InterPro" id="IPR047843">
    <property type="entry name" value="WLS-like_TM"/>
</dbReference>
<keyword evidence="2 5" id="KW-0812">Transmembrane</keyword>
<evidence type="ECO:0000256" key="2">
    <source>
        <dbReference type="ARBA" id="ARBA00022692"/>
    </source>
</evidence>
<proteinExistence type="predicted"/>
<feature type="transmembrane region" description="Helical" evidence="5">
    <location>
        <begin position="258"/>
        <end position="281"/>
    </location>
</feature>
<comment type="caution">
    <text evidence="7">The sequence shown here is derived from an EMBL/GenBank/DDBJ whole genome shotgun (WGS) entry which is preliminary data.</text>
</comment>
<evidence type="ECO:0000313" key="7">
    <source>
        <dbReference type="EMBL" id="KAK8839430.1"/>
    </source>
</evidence>
<comment type="subcellular location">
    <subcellularLocation>
        <location evidence="1">Membrane</location>
        <topology evidence="1">Multi-pass membrane protein</topology>
    </subcellularLocation>
</comment>
<evidence type="ECO:0000256" key="1">
    <source>
        <dbReference type="ARBA" id="ARBA00004141"/>
    </source>
</evidence>
<accession>A0ABR2GZU4</accession>
<dbReference type="PANTHER" id="PTHR31918:SF1">
    <property type="entry name" value="TRANSMEMBRANE PROTEIN 181"/>
    <property type="match status" value="1"/>
</dbReference>
<dbReference type="Proteomes" id="UP001470230">
    <property type="component" value="Unassembled WGS sequence"/>
</dbReference>
<protein>
    <recommendedName>
        <fullName evidence="6">Wntless-like transmembrane domain-containing protein</fullName>
    </recommendedName>
</protein>